<evidence type="ECO:0000256" key="1">
    <source>
        <dbReference type="ARBA" id="ARBA00009981"/>
    </source>
</evidence>
<evidence type="ECO:0000256" key="2">
    <source>
        <dbReference type="RuleBase" id="RU362080"/>
    </source>
</evidence>
<organism evidence="3 4">
    <name type="scientific">Planktothricoides raciborskii FACHB-1370</name>
    <dbReference type="NCBI Taxonomy" id="2949576"/>
    <lineage>
        <taxon>Bacteria</taxon>
        <taxon>Bacillati</taxon>
        <taxon>Cyanobacteriota</taxon>
        <taxon>Cyanophyceae</taxon>
        <taxon>Oscillatoriophycideae</taxon>
        <taxon>Oscillatoriales</taxon>
        <taxon>Oscillatoriaceae</taxon>
        <taxon>Planktothricoides</taxon>
    </lineage>
</organism>
<dbReference type="InterPro" id="IPR006442">
    <property type="entry name" value="Antitoxin_Phd/YefM"/>
</dbReference>
<dbReference type="Pfam" id="PF02604">
    <property type="entry name" value="PhdYeFM_antitox"/>
    <property type="match status" value="1"/>
</dbReference>
<gene>
    <name evidence="3" type="ORF">H6G72_26135</name>
</gene>
<reference evidence="3 4" key="1">
    <citation type="journal article" date="2020" name="ISME J.">
        <title>Comparative genomics reveals insights into cyanobacterial evolution and habitat adaptation.</title>
        <authorList>
            <person name="Chen M.Y."/>
            <person name="Teng W.K."/>
            <person name="Zhao L."/>
            <person name="Hu C.X."/>
            <person name="Zhou Y.K."/>
            <person name="Han B.P."/>
            <person name="Song L.R."/>
            <person name="Shu W.S."/>
        </authorList>
    </citation>
    <scope>NUCLEOTIDE SEQUENCE [LARGE SCALE GENOMIC DNA]</scope>
    <source>
        <strain evidence="3 4">FACHB-1370</strain>
    </source>
</reference>
<comment type="caution">
    <text evidence="3">The sequence shown here is derived from an EMBL/GenBank/DDBJ whole genome shotgun (WGS) entry which is preliminary data.</text>
</comment>
<evidence type="ECO:0000313" key="3">
    <source>
        <dbReference type="EMBL" id="MBD2547244.1"/>
    </source>
</evidence>
<dbReference type="SUPFAM" id="SSF143120">
    <property type="entry name" value="YefM-like"/>
    <property type="match status" value="1"/>
</dbReference>
<dbReference type="InterPro" id="IPR036165">
    <property type="entry name" value="YefM-like_sf"/>
</dbReference>
<accession>A0ABR8EMD4</accession>
<sequence>MKSVTPTELSKNLDLLLDEILKTGIPLEIDRGGERLRIIPVEKVDKLKNLVHRPDVILGDADDLIDLNWEQEVNLDLP</sequence>
<dbReference type="EMBL" id="JACJSK010000063">
    <property type="protein sequence ID" value="MBD2547244.1"/>
    <property type="molecule type" value="Genomic_DNA"/>
</dbReference>
<dbReference type="RefSeq" id="WP_190880410.1">
    <property type="nucleotide sequence ID" value="NZ_JACJSK010000063.1"/>
</dbReference>
<evidence type="ECO:0000313" key="4">
    <source>
        <dbReference type="Proteomes" id="UP000641954"/>
    </source>
</evidence>
<comment type="function">
    <text evidence="2">Antitoxin component of a type II toxin-antitoxin (TA) system.</text>
</comment>
<protein>
    <recommendedName>
        <fullName evidence="2">Antitoxin</fullName>
    </recommendedName>
</protein>
<keyword evidence="4" id="KW-1185">Reference proteome</keyword>
<comment type="similarity">
    <text evidence="1 2">Belongs to the phD/YefM antitoxin family.</text>
</comment>
<proteinExistence type="inferred from homology"/>
<name>A0ABR8EMD4_9CYAN</name>
<dbReference type="Proteomes" id="UP000641954">
    <property type="component" value="Unassembled WGS sequence"/>
</dbReference>